<evidence type="ECO:0008006" key="12">
    <source>
        <dbReference type="Google" id="ProtNLM"/>
    </source>
</evidence>
<dbReference type="InterPro" id="IPR038765">
    <property type="entry name" value="Papain-like_cys_pep_sf"/>
</dbReference>
<dbReference type="GO" id="GO:0008234">
    <property type="term" value="F:cysteine-type peptidase activity"/>
    <property type="evidence" value="ECO:0007669"/>
    <property type="project" value="UniProtKB-KW"/>
</dbReference>
<dbReference type="SMART" id="SM00848">
    <property type="entry name" value="Inhibitor_I29"/>
    <property type="match status" value="1"/>
</dbReference>
<accession>A0AA85IRJ0</accession>
<keyword evidence="6" id="KW-1015">Disulfide bond</keyword>
<evidence type="ECO:0000259" key="9">
    <source>
        <dbReference type="SMART" id="SM00848"/>
    </source>
</evidence>
<evidence type="ECO:0000256" key="6">
    <source>
        <dbReference type="ARBA" id="ARBA00023157"/>
    </source>
</evidence>
<dbReference type="Pfam" id="PF00112">
    <property type="entry name" value="Peptidase_C1"/>
    <property type="match status" value="1"/>
</dbReference>
<keyword evidence="10" id="KW-1185">Reference proteome</keyword>
<dbReference type="PANTHER" id="PTHR12411">
    <property type="entry name" value="CYSTEINE PROTEASE FAMILY C1-RELATED"/>
    <property type="match status" value="1"/>
</dbReference>
<dbReference type="InterPro" id="IPR013128">
    <property type="entry name" value="Peptidase_C1A"/>
</dbReference>
<dbReference type="Gene3D" id="3.90.70.10">
    <property type="entry name" value="Cysteine proteinases"/>
    <property type="match status" value="1"/>
</dbReference>
<proteinExistence type="inferred from homology"/>
<feature type="transmembrane region" description="Helical" evidence="7">
    <location>
        <begin position="7"/>
        <end position="25"/>
    </location>
</feature>
<dbReference type="PROSITE" id="PS00139">
    <property type="entry name" value="THIOL_PROTEASE_CYS"/>
    <property type="match status" value="1"/>
</dbReference>
<dbReference type="CDD" id="cd02248">
    <property type="entry name" value="Peptidase_C1A"/>
    <property type="match status" value="1"/>
</dbReference>
<keyword evidence="5" id="KW-0865">Zymogen</keyword>
<evidence type="ECO:0000256" key="7">
    <source>
        <dbReference type="SAM" id="Phobius"/>
    </source>
</evidence>
<name>A0AA85IRJ0_TRIRE</name>
<organism evidence="10 11">
    <name type="scientific">Trichobilharzia regenti</name>
    <name type="common">Nasal bird schistosome</name>
    <dbReference type="NCBI Taxonomy" id="157069"/>
    <lineage>
        <taxon>Eukaryota</taxon>
        <taxon>Metazoa</taxon>
        <taxon>Spiralia</taxon>
        <taxon>Lophotrochozoa</taxon>
        <taxon>Platyhelminthes</taxon>
        <taxon>Trematoda</taxon>
        <taxon>Digenea</taxon>
        <taxon>Strigeidida</taxon>
        <taxon>Schistosomatoidea</taxon>
        <taxon>Schistosomatidae</taxon>
        <taxon>Trichobilharzia</taxon>
    </lineage>
</organism>
<dbReference type="InterPro" id="IPR025660">
    <property type="entry name" value="Pept_his_AS"/>
</dbReference>
<comment type="similarity">
    <text evidence="1">Belongs to the peptidase C1 family.</text>
</comment>
<dbReference type="InterPro" id="IPR000169">
    <property type="entry name" value="Pept_cys_AS"/>
</dbReference>
<dbReference type="SUPFAM" id="SSF54001">
    <property type="entry name" value="Cysteine proteinases"/>
    <property type="match status" value="1"/>
</dbReference>
<dbReference type="FunFam" id="3.90.70.10:FF:000006">
    <property type="entry name" value="Cathepsin S"/>
    <property type="match status" value="1"/>
</dbReference>
<dbReference type="PROSITE" id="PS00639">
    <property type="entry name" value="THIOL_PROTEASE_HIS"/>
    <property type="match status" value="1"/>
</dbReference>
<feature type="domain" description="Cathepsin propeptide inhibitor" evidence="9">
    <location>
        <begin position="91"/>
        <end position="151"/>
    </location>
</feature>
<dbReference type="InterPro" id="IPR039417">
    <property type="entry name" value="Peptidase_C1A_papain-like"/>
</dbReference>
<dbReference type="GO" id="GO:0006508">
    <property type="term" value="P:proteolysis"/>
    <property type="evidence" value="ECO:0007669"/>
    <property type="project" value="UniProtKB-KW"/>
</dbReference>
<evidence type="ECO:0000256" key="5">
    <source>
        <dbReference type="ARBA" id="ARBA00023145"/>
    </source>
</evidence>
<dbReference type="WBParaSite" id="TREG1_10710.1">
    <property type="protein sequence ID" value="TREG1_10710.1"/>
    <property type="gene ID" value="TREG1_10710"/>
</dbReference>
<evidence type="ECO:0000256" key="1">
    <source>
        <dbReference type="ARBA" id="ARBA00008455"/>
    </source>
</evidence>
<dbReference type="PROSITE" id="PS00640">
    <property type="entry name" value="THIOL_PROTEASE_ASN"/>
    <property type="match status" value="1"/>
</dbReference>
<dbReference type="SMART" id="SM00645">
    <property type="entry name" value="Pept_C1"/>
    <property type="match status" value="1"/>
</dbReference>
<dbReference type="Proteomes" id="UP000050795">
    <property type="component" value="Unassembled WGS sequence"/>
</dbReference>
<evidence type="ECO:0000313" key="10">
    <source>
        <dbReference type="Proteomes" id="UP000050795"/>
    </source>
</evidence>
<reference evidence="10" key="1">
    <citation type="submission" date="2022-06" db="EMBL/GenBank/DDBJ databases">
        <authorList>
            <person name="Berger JAMES D."/>
            <person name="Berger JAMES D."/>
        </authorList>
    </citation>
    <scope>NUCLEOTIDE SEQUENCE [LARGE SCALE GENOMIC DNA]</scope>
</reference>
<keyword evidence="4" id="KW-0788">Thiol protease</keyword>
<evidence type="ECO:0000256" key="4">
    <source>
        <dbReference type="ARBA" id="ARBA00022807"/>
    </source>
</evidence>
<evidence type="ECO:0000313" key="11">
    <source>
        <dbReference type="WBParaSite" id="TREG1_10710.1"/>
    </source>
</evidence>
<dbReference type="InterPro" id="IPR013201">
    <property type="entry name" value="Prot_inhib_I29"/>
</dbReference>
<keyword evidence="7" id="KW-0812">Transmembrane</keyword>
<evidence type="ECO:0000256" key="2">
    <source>
        <dbReference type="ARBA" id="ARBA00022670"/>
    </source>
</evidence>
<feature type="domain" description="Peptidase C1A papain C-terminal" evidence="8">
    <location>
        <begin position="179"/>
        <end position="401"/>
    </location>
</feature>
<sequence>MITLNHFCLYMVNAILTTLTIRVTFLKISAMRWLLVFTLLFSVISANPGYKQWSDLQPSVSLSHLLEQQSLKDGVFSSENLEMFTNIGAAWKIFKARFNRVYKNIQEEAKRFLIFGANFIEMMEHNRAHREGKVSYEMGVNEFSDKTEHELRKLRGYKPLKGPSKPEGSTYIRSEHTMLPNKVDWRKKGAVTPIKNQGNCGSCWAFSSTGAIEGQHYRKTKKLVSLSEQQLVDCSGHYGNNGCNGGLMNFAFTYVKDNEGIDSEVSYPYTSGATGEENARCLFNASNIAAQVTGFINISPGNESALMDAVATKGPVSVAINAGLPSFPRYKSGIYSDPECSGGEDSLDHGVLVVGYGEENGQPYWLVKNSWGPEWGESGYIKILRNKSNMCGIATAASYPLV</sequence>
<dbReference type="InterPro" id="IPR025661">
    <property type="entry name" value="Pept_asp_AS"/>
</dbReference>
<evidence type="ECO:0000256" key="3">
    <source>
        <dbReference type="ARBA" id="ARBA00022801"/>
    </source>
</evidence>
<keyword evidence="3" id="KW-0378">Hydrolase</keyword>
<protein>
    <recommendedName>
        <fullName evidence="12">Cathepsin L</fullName>
    </recommendedName>
</protein>
<keyword evidence="7" id="KW-1133">Transmembrane helix</keyword>
<reference evidence="11" key="2">
    <citation type="submission" date="2023-11" db="UniProtKB">
        <authorList>
            <consortium name="WormBaseParasite"/>
        </authorList>
    </citation>
    <scope>IDENTIFICATION</scope>
</reference>
<keyword evidence="7" id="KW-0472">Membrane</keyword>
<dbReference type="AlphaFoldDB" id="A0AA85IRJ0"/>
<evidence type="ECO:0000259" key="8">
    <source>
        <dbReference type="SMART" id="SM00645"/>
    </source>
</evidence>
<dbReference type="PRINTS" id="PR00705">
    <property type="entry name" value="PAPAIN"/>
</dbReference>
<dbReference type="InterPro" id="IPR000668">
    <property type="entry name" value="Peptidase_C1A_C"/>
</dbReference>
<keyword evidence="2" id="KW-0645">Protease</keyword>
<dbReference type="Pfam" id="PF08246">
    <property type="entry name" value="Inhibitor_I29"/>
    <property type="match status" value="1"/>
</dbReference>